<accession>A0A7R5K802</accession>
<dbReference type="InParanoid" id="A0A7R5K802"/>
<dbReference type="GeneID" id="120323340"/>
<dbReference type="Proteomes" id="UP000504627">
    <property type="component" value="Unplaced"/>
</dbReference>
<proteinExistence type="predicted"/>
<evidence type="ECO:0000313" key="1">
    <source>
        <dbReference type="Proteomes" id="UP000504627"/>
    </source>
</evidence>
<keyword evidence="1" id="KW-1185">Reference proteome</keyword>
<organism evidence="1 2">
    <name type="scientific">Pipra filicauda</name>
    <name type="common">Wire-tailed manakin</name>
    <dbReference type="NCBI Taxonomy" id="649802"/>
    <lineage>
        <taxon>Eukaryota</taxon>
        <taxon>Metazoa</taxon>
        <taxon>Chordata</taxon>
        <taxon>Craniata</taxon>
        <taxon>Vertebrata</taxon>
        <taxon>Euteleostomi</taxon>
        <taxon>Archelosauria</taxon>
        <taxon>Archosauria</taxon>
        <taxon>Dinosauria</taxon>
        <taxon>Saurischia</taxon>
        <taxon>Theropoda</taxon>
        <taxon>Coelurosauria</taxon>
        <taxon>Aves</taxon>
        <taxon>Neognathae</taxon>
        <taxon>Neoaves</taxon>
        <taxon>Telluraves</taxon>
        <taxon>Australaves</taxon>
        <taxon>Passeriformes</taxon>
        <taxon>Pipridae</taxon>
        <taxon>Pipra</taxon>
    </lineage>
</organism>
<gene>
    <name evidence="2" type="primary">LOC120323340</name>
</gene>
<name>A0A7R5K802_9PASS</name>
<reference evidence="2" key="1">
    <citation type="submission" date="2025-08" db="UniProtKB">
        <authorList>
            <consortium name="RefSeq"/>
        </authorList>
    </citation>
    <scope>IDENTIFICATION</scope>
    <source>
        <tissue evidence="2">Muscle</tissue>
    </source>
</reference>
<evidence type="ECO:0000313" key="2">
    <source>
        <dbReference type="RefSeq" id="XP_039237676.1"/>
    </source>
</evidence>
<dbReference type="AlphaFoldDB" id="A0A7R5K802"/>
<dbReference type="RefSeq" id="XP_039237676.1">
    <property type="nucleotide sequence ID" value="XM_039381742.1"/>
</dbReference>
<sequence length="238" mass="26889">MDWGDERSQILDPLWPTNSRASSDCRHLGYAINSRKQPLADLWEKVQQMQQSFSSISASQRDLIILPQRQPGCGGPSGQEYWQKCGRYQVKSLQSCAWPSTNPCGSGAVRRSVTAHCSSDFLWRFTWPKVKVRHMGKNHGAPYAMDVPRSNSSHVTTAAAAETWPASVLRLGLLMIGTARLACCVKVVMMQMRKSFEKLHLRHWGLEKLAPQPLWFETNGKLKKKSEKDENCGFKKVV</sequence>
<protein>
    <submittedName>
        <fullName evidence="2">Uncharacterized protein LOC120323340</fullName>
    </submittedName>
</protein>